<gene>
    <name evidence="5" type="ORF">F4X82_00520</name>
</gene>
<dbReference type="Pfam" id="PF01087">
    <property type="entry name" value="GalP_UDP_transf"/>
    <property type="match status" value="1"/>
</dbReference>
<comment type="caution">
    <text evidence="5">The sequence shown here is derived from an EMBL/GenBank/DDBJ whole genome shotgun (WGS) entry which is preliminary data.</text>
</comment>
<protein>
    <recommendedName>
        <fullName evidence="4">Galactose-1-phosphate uridyl transferase N-terminal domain-containing protein</fullName>
    </recommendedName>
</protein>
<dbReference type="PANTHER" id="PTHR42763">
    <property type="entry name" value="ADP-GLUCOSE PHOSPHORYLASE"/>
    <property type="match status" value="1"/>
</dbReference>
<evidence type="ECO:0000256" key="3">
    <source>
        <dbReference type="ARBA" id="ARBA00023277"/>
    </source>
</evidence>
<proteinExistence type="predicted"/>
<dbReference type="Gene3D" id="3.30.428.10">
    <property type="entry name" value="HIT-like"/>
    <property type="match status" value="2"/>
</dbReference>
<keyword evidence="3" id="KW-0119">Carbohydrate metabolism</keyword>
<organism evidence="5 6">
    <name type="scientific">Candidatus Spechtbacteria bacterium SB0662_bin_43</name>
    <dbReference type="NCBI Taxonomy" id="2604897"/>
    <lineage>
        <taxon>Bacteria</taxon>
        <taxon>Candidatus Spechtiibacteriota</taxon>
    </lineage>
</organism>
<evidence type="ECO:0000256" key="1">
    <source>
        <dbReference type="ARBA" id="ARBA00022679"/>
    </source>
</evidence>
<dbReference type="AlphaFoldDB" id="A0A845D919"/>
<dbReference type="InterPro" id="IPR036265">
    <property type="entry name" value="HIT-like_sf"/>
</dbReference>
<sequence length="408" mass="46129">MITYRFEDDLYSATWKGSTMALPYPTTRTNPFTGRKVYISPARQNRGAPKTVRALHPEVHPEKGDVFADPESRGEVPVLKYVDSETDEWRLMVLPNLYPSLSHAFDEIPSPVEGGEFLEGYRTEVGIGFQDLLIWDYPTYTFADFSLGEAWLTLRALAERANDILEQDPSICHFSIFQNYGSQAGETIPHPHIQMYATQHVPLEVAHRMDRVTSYYLLTTGRDQEEAEHLAQSMNLGYKPHGKFLTEDLCASARKHKQVVYENGSWQVSCPFTPEVDYEMQILPRYLPVSDQGIFLREMRGEEVLAQLADALVVAMRCLRLALDDPPYNILFRLPAIGIYDIPVPWYIDVRPAINYAPFGHKQISGDDIVSVDPVDAATLLRRYAPSQISTVVSLGSLDDVAGLKRVV</sequence>
<dbReference type="EMBL" id="VXOY01000005">
    <property type="protein sequence ID" value="MYE37992.1"/>
    <property type="molecule type" value="Genomic_DNA"/>
</dbReference>
<accession>A0A845D919</accession>
<dbReference type="InterPro" id="IPR053177">
    <property type="entry name" value="ADP-glucose_phosphorylase"/>
</dbReference>
<dbReference type="InterPro" id="IPR005849">
    <property type="entry name" value="GalP_Utransf_N"/>
</dbReference>
<dbReference type="GO" id="GO:0008108">
    <property type="term" value="F:UDP-glucose:hexose-1-phosphate uridylyltransferase activity"/>
    <property type="evidence" value="ECO:0007669"/>
    <property type="project" value="InterPro"/>
</dbReference>
<evidence type="ECO:0000313" key="5">
    <source>
        <dbReference type="EMBL" id="MYE37992.1"/>
    </source>
</evidence>
<dbReference type="Proteomes" id="UP000449092">
    <property type="component" value="Unassembled WGS sequence"/>
</dbReference>
<name>A0A845D919_9BACT</name>
<evidence type="ECO:0000313" key="6">
    <source>
        <dbReference type="Proteomes" id="UP000449092"/>
    </source>
</evidence>
<reference evidence="5 6" key="1">
    <citation type="submission" date="2019-09" db="EMBL/GenBank/DDBJ databases">
        <title>Characterisation of the sponge microbiome using genome-centric metagenomics.</title>
        <authorList>
            <person name="Engelberts J.P."/>
            <person name="Robbins S.J."/>
            <person name="De Goeij J.M."/>
            <person name="Aranda M."/>
            <person name="Bell S.C."/>
            <person name="Webster N.S."/>
        </authorList>
    </citation>
    <scope>NUCLEOTIDE SEQUENCE [LARGE SCALE GENOMIC DNA]</scope>
    <source>
        <strain evidence="5">SB0662_bin_43</strain>
    </source>
</reference>
<keyword evidence="2" id="KW-0548">Nucleotidyltransferase</keyword>
<dbReference type="GO" id="GO:0006012">
    <property type="term" value="P:galactose metabolic process"/>
    <property type="evidence" value="ECO:0007669"/>
    <property type="project" value="InterPro"/>
</dbReference>
<keyword evidence="1" id="KW-0808">Transferase</keyword>
<dbReference type="SUPFAM" id="SSF54197">
    <property type="entry name" value="HIT-like"/>
    <property type="match status" value="2"/>
</dbReference>
<dbReference type="PANTHER" id="PTHR42763:SF2">
    <property type="entry name" value="ADP-GLUCOSE PHOSPHORYLASE"/>
    <property type="match status" value="1"/>
</dbReference>
<feature type="domain" description="Galactose-1-phosphate uridyl transferase N-terminal" evidence="4">
    <location>
        <begin position="26"/>
        <end position="202"/>
    </location>
</feature>
<evidence type="ECO:0000256" key="2">
    <source>
        <dbReference type="ARBA" id="ARBA00022695"/>
    </source>
</evidence>
<evidence type="ECO:0000259" key="4">
    <source>
        <dbReference type="Pfam" id="PF01087"/>
    </source>
</evidence>